<keyword evidence="2" id="KW-1185">Reference proteome</keyword>
<dbReference type="AlphaFoldDB" id="A0A411YJ12"/>
<proteinExistence type="predicted"/>
<evidence type="ECO:0000313" key="2">
    <source>
        <dbReference type="Proteomes" id="UP000291469"/>
    </source>
</evidence>
<organism evidence="1 2">
    <name type="scientific">Egibacter rhizosphaerae</name>
    <dbReference type="NCBI Taxonomy" id="1670831"/>
    <lineage>
        <taxon>Bacteria</taxon>
        <taxon>Bacillati</taxon>
        <taxon>Actinomycetota</taxon>
        <taxon>Nitriliruptoria</taxon>
        <taxon>Egibacterales</taxon>
        <taxon>Egibacteraceae</taxon>
        <taxon>Egibacter</taxon>
    </lineage>
</organism>
<sequence>MLFSEFYQITKGQEDDWFDTILDADTKLFIDPFLLYREDELPDSHWYGAHSGIIEHFQQVFELLALAGCDSKHLPYRVALGALSFREPREFCLGYTAEGTRGAGSAKGFAKLIAAAMCDAIRRGRKELRHFEELGVLHEGIGPDRISDMACTVLKSKFLSYTQTVARRHGLQLDTHKLPNASFDNEAYSWRSDSVWLPTNPYSSGPLLLTPARFLNDLPTLNADDWWAAQEAHELRDRFNLDVVRRVDKKTIVDLANRDPAAVEAWAKRRESERARPYDLRRDANGVYRWDIESRKYAEENPISLADPETHEQFLDVVEALIERFRHFVENDGGWRLLWDDRGPKPESAAQLLFRGLARTYCELHGINVDREVLLGDGAVDFKFSSGYEHRALLEVKKVENGKFWNGLNAQLPKYLEDDRCVDGWLLAVRFQGRGVSVQRVKNIPEAVDSVSQRLGMNIRYSLVDARRSPSASNMSTPK</sequence>
<dbReference type="KEGG" id="erz:ER308_18100"/>
<reference evidence="1 2" key="1">
    <citation type="submission" date="2019-01" db="EMBL/GenBank/DDBJ databases">
        <title>Egibacter rhizosphaerae EGI 80759T.</title>
        <authorList>
            <person name="Chen D.-D."/>
            <person name="Tian Y."/>
            <person name="Jiao J.-Y."/>
            <person name="Zhang X.-T."/>
            <person name="Zhang Y.-G."/>
            <person name="Zhang Y."/>
            <person name="Xiao M."/>
            <person name="Shu W.-S."/>
            <person name="Li W.-J."/>
        </authorList>
    </citation>
    <scope>NUCLEOTIDE SEQUENCE [LARGE SCALE GENOMIC DNA]</scope>
    <source>
        <strain evidence="1 2">EGI 80759</strain>
    </source>
</reference>
<dbReference type="OrthoDB" id="6691177at2"/>
<protein>
    <submittedName>
        <fullName evidence="1">Uncharacterized protein</fullName>
    </submittedName>
</protein>
<name>A0A411YJ12_9ACTN</name>
<dbReference type="EMBL" id="CP036402">
    <property type="protein sequence ID" value="QBI21295.1"/>
    <property type="molecule type" value="Genomic_DNA"/>
</dbReference>
<evidence type="ECO:0000313" key="1">
    <source>
        <dbReference type="EMBL" id="QBI21295.1"/>
    </source>
</evidence>
<dbReference type="RefSeq" id="WP_131156288.1">
    <property type="nucleotide sequence ID" value="NZ_CP036402.1"/>
</dbReference>
<accession>A0A411YJ12</accession>
<gene>
    <name evidence="1" type="ORF">ER308_18100</name>
</gene>
<dbReference type="Proteomes" id="UP000291469">
    <property type="component" value="Chromosome"/>
</dbReference>